<protein>
    <recommendedName>
        <fullName evidence="2">DUF6458 domain-containing protein</fullName>
    </recommendedName>
</protein>
<dbReference type="Proteomes" id="UP001501599">
    <property type="component" value="Unassembled WGS sequence"/>
</dbReference>
<dbReference type="EMBL" id="BAAAQT010000005">
    <property type="protein sequence ID" value="GAA2171907.1"/>
    <property type="molecule type" value="Genomic_DNA"/>
</dbReference>
<keyword evidence="4" id="KW-1185">Reference proteome</keyword>
<evidence type="ECO:0000256" key="1">
    <source>
        <dbReference type="SAM" id="Phobius"/>
    </source>
</evidence>
<keyword evidence="1" id="KW-0812">Transmembrane</keyword>
<name>A0ABP5MB99_9MICO</name>
<accession>A0ABP5MB99</accession>
<proteinExistence type="predicted"/>
<dbReference type="InterPro" id="IPR045597">
    <property type="entry name" value="DUF6458"/>
</dbReference>
<keyword evidence="1" id="KW-1133">Transmembrane helix</keyword>
<evidence type="ECO:0000313" key="3">
    <source>
        <dbReference type="EMBL" id="GAA2171907.1"/>
    </source>
</evidence>
<keyword evidence="1" id="KW-0472">Membrane</keyword>
<gene>
    <name evidence="3" type="ORF">GCM10009846_07730</name>
</gene>
<reference evidence="4" key="1">
    <citation type="journal article" date="2019" name="Int. J. Syst. Evol. Microbiol.">
        <title>The Global Catalogue of Microorganisms (GCM) 10K type strain sequencing project: providing services to taxonomists for standard genome sequencing and annotation.</title>
        <authorList>
            <consortium name="The Broad Institute Genomics Platform"/>
            <consortium name="The Broad Institute Genome Sequencing Center for Infectious Disease"/>
            <person name="Wu L."/>
            <person name="Ma J."/>
        </authorList>
    </citation>
    <scope>NUCLEOTIDE SEQUENCE [LARGE SCALE GENOMIC DNA]</scope>
    <source>
        <strain evidence="4">JCM 16026</strain>
    </source>
</reference>
<organism evidence="3 4">
    <name type="scientific">Agrococcus versicolor</name>
    <dbReference type="NCBI Taxonomy" id="501482"/>
    <lineage>
        <taxon>Bacteria</taxon>
        <taxon>Bacillati</taxon>
        <taxon>Actinomycetota</taxon>
        <taxon>Actinomycetes</taxon>
        <taxon>Micrococcales</taxon>
        <taxon>Microbacteriaceae</taxon>
        <taxon>Agrococcus</taxon>
    </lineage>
</organism>
<dbReference type="RefSeq" id="WP_344340530.1">
    <property type="nucleotide sequence ID" value="NZ_BAAAQT010000005.1"/>
</dbReference>
<sequence>MLGFGIFLLALGAIVTFAVPGLWSVPGVDWMLIGYIVMGAGLLVTIAGAVQLARGGRSRTVRSTNVDPATGQRVERVEHRDDLV</sequence>
<feature type="domain" description="DUF6458" evidence="2">
    <location>
        <begin position="3"/>
        <end position="66"/>
    </location>
</feature>
<comment type="caution">
    <text evidence="3">The sequence shown here is derived from an EMBL/GenBank/DDBJ whole genome shotgun (WGS) entry which is preliminary data.</text>
</comment>
<evidence type="ECO:0000259" key="2">
    <source>
        <dbReference type="Pfam" id="PF20059"/>
    </source>
</evidence>
<evidence type="ECO:0000313" key="4">
    <source>
        <dbReference type="Proteomes" id="UP001501599"/>
    </source>
</evidence>
<dbReference type="Pfam" id="PF20059">
    <property type="entry name" value="DUF6458"/>
    <property type="match status" value="1"/>
</dbReference>
<feature type="transmembrane region" description="Helical" evidence="1">
    <location>
        <begin position="28"/>
        <end position="53"/>
    </location>
</feature>